<dbReference type="PANTHER" id="PTHR43563">
    <property type="entry name" value="AMINE OXIDASE"/>
    <property type="match status" value="1"/>
</dbReference>
<name>A0ABW9XBT7_9SPHN</name>
<reference evidence="7" key="1">
    <citation type="submission" date="2020-01" db="EMBL/GenBank/DDBJ databases">
        <title>Sphingomonas sp. strain CSW-10.</title>
        <authorList>
            <person name="Chen W.-M."/>
        </authorList>
    </citation>
    <scope>NUCLEOTIDE SEQUENCE [LARGE SCALE GENOMIC DNA]</scope>
    <source>
        <strain evidence="7">FSY-8</strain>
    </source>
</reference>
<keyword evidence="4" id="KW-0732">Signal</keyword>
<dbReference type="Pfam" id="PF01593">
    <property type="entry name" value="Amino_oxidase"/>
    <property type="match status" value="1"/>
</dbReference>
<dbReference type="InterPro" id="IPR036188">
    <property type="entry name" value="FAD/NAD-bd_sf"/>
</dbReference>
<protein>
    <submittedName>
        <fullName evidence="6">NAD(P)-binding protein</fullName>
    </submittedName>
</protein>
<evidence type="ECO:0000256" key="4">
    <source>
        <dbReference type="SAM" id="SignalP"/>
    </source>
</evidence>
<dbReference type="PRINTS" id="PR00757">
    <property type="entry name" value="AMINEOXDASEF"/>
</dbReference>
<dbReference type="EMBL" id="JAAAPO010000002">
    <property type="protein sequence ID" value="NBC35962.1"/>
    <property type="molecule type" value="Genomic_DNA"/>
</dbReference>
<keyword evidence="3" id="KW-0560">Oxidoreductase</keyword>
<evidence type="ECO:0000259" key="5">
    <source>
        <dbReference type="Pfam" id="PF01593"/>
    </source>
</evidence>
<evidence type="ECO:0000256" key="1">
    <source>
        <dbReference type="ARBA" id="ARBA00001974"/>
    </source>
</evidence>
<dbReference type="PROSITE" id="PS51318">
    <property type="entry name" value="TAT"/>
    <property type="match status" value="1"/>
</dbReference>
<feature type="signal peptide" evidence="4">
    <location>
        <begin position="1"/>
        <end position="25"/>
    </location>
</feature>
<evidence type="ECO:0000256" key="2">
    <source>
        <dbReference type="ARBA" id="ARBA00005995"/>
    </source>
</evidence>
<keyword evidence="7" id="KW-1185">Reference proteome</keyword>
<dbReference type="RefSeq" id="WP_161717240.1">
    <property type="nucleotide sequence ID" value="NZ_JAAAPO010000002.1"/>
</dbReference>
<feature type="chain" id="PRO_5045971061" evidence="4">
    <location>
        <begin position="26"/>
        <end position="494"/>
    </location>
</feature>
<dbReference type="InterPro" id="IPR002937">
    <property type="entry name" value="Amino_oxidase"/>
</dbReference>
<feature type="domain" description="Amine oxidase" evidence="5">
    <location>
        <begin position="42"/>
        <end position="490"/>
    </location>
</feature>
<dbReference type="InterPro" id="IPR001613">
    <property type="entry name" value="Flavin_amine_oxidase"/>
</dbReference>
<gene>
    <name evidence="6" type="ORF">GTZ99_05265</name>
</gene>
<proteinExistence type="inferred from homology"/>
<dbReference type="PANTHER" id="PTHR43563:SF1">
    <property type="entry name" value="AMINE OXIDASE [FLAVIN-CONTAINING] B"/>
    <property type="match status" value="1"/>
</dbReference>
<evidence type="ECO:0000313" key="6">
    <source>
        <dbReference type="EMBL" id="NBC35962.1"/>
    </source>
</evidence>
<comment type="cofactor">
    <cofactor evidence="1">
        <name>FAD</name>
        <dbReference type="ChEBI" id="CHEBI:57692"/>
    </cofactor>
</comment>
<dbReference type="Gene3D" id="3.50.50.60">
    <property type="entry name" value="FAD/NAD(P)-binding domain"/>
    <property type="match status" value="1"/>
</dbReference>
<dbReference type="Proteomes" id="UP000753724">
    <property type="component" value="Unassembled WGS sequence"/>
</dbReference>
<dbReference type="SUPFAM" id="SSF54373">
    <property type="entry name" value="FAD-linked reductases, C-terminal domain"/>
    <property type="match status" value="1"/>
</dbReference>
<evidence type="ECO:0000313" key="7">
    <source>
        <dbReference type="Proteomes" id="UP000753724"/>
    </source>
</evidence>
<evidence type="ECO:0000256" key="3">
    <source>
        <dbReference type="ARBA" id="ARBA00023002"/>
    </source>
</evidence>
<organism evidence="6 7">
    <name type="scientific">Novosphingobium ovatum</name>
    <dbReference type="NCBI Taxonomy" id="1908523"/>
    <lineage>
        <taxon>Bacteria</taxon>
        <taxon>Pseudomonadati</taxon>
        <taxon>Pseudomonadota</taxon>
        <taxon>Alphaproteobacteria</taxon>
        <taxon>Sphingomonadales</taxon>
        <taxon>Sphingomonadaceae</taxon>
        <taxon>Novosphingobium</taxon>
    </lineage>
</organism>
<dbReference type="SUPFAM" id="SSF51905">
    <property type="entry name" value="FAD/NAD(P)-binding domain"/>
    <property type="match status" value="1"/>
</dbReference>
<dbReference type="InterPro" id="IPR050703">
    <property type="entry name" value="Flavin_MAO"/>
</dbReference>
<comment type="similarity">
    <text evidence="2">Belongs to the flavin monoamine oxidase family.</text>
</comment>
<sequence length="494" mass="54071">MLNRRNFLGTGALGAASLMASPSLAGVTKAEKADVVIVGAGLSGMNAAMLLQDLGMKVIVLDANDKVGGRVRTVDTPDGPLDVGASQVGRGYARVIDACQKLGLKLIPEDRDLLTFGVHMYDQWIDPKTWAANPLNLTVGEERNIPPHLMGSSIVHKYNPLKELDEWLDPKYASMDISLRQLMQQKGHSEAAIKLAEYSSPGIGVDQTSMLRMWQEETRGALDRRLGTEPSRRDHPFGEANDHKLINGLASISNIEGGTFQLPKAMAARLGDAVRLKKMVKQIDLTDKSGTVTCADGSVYVGRFVISALPFTMLRDVTINGRPNPIARKAITTMPYANTARLYLHVERPFWKDDGMAPSFSTDGPIGMFWAIDNHTGEGQHRAMVVMVGTVGAAIARYGHEEAIQFILDELARLRPASKGLVKVRTYKDWARDPLQRGCGFSLAPGHVNAYARKMNTPWQVMHFAGEHTRRIDYGMEAAMESGERVAIEIAGRA</sequence>
<comment type="caution">
    <text evidence="6">The sequence shown here is derived from an EMBL/GenBank/DDBJ whole genome shotgun (WGS) entry which is preliminary data.</text>
</comment>
<accession>A0ABW9XBT7</accession>
<dbReference type="InterPro" id="IPR006311">
    <property type="entry name" value="TAT_signal"/>
</dbReference>